<accession>A0ACC2ZYV8</accession>
<organism evidence="1 2">
    <name type="scientific">Neophaeococcomyces mojaviensis</name>
    <dbReference type="NCBI Taxonomy" id="3383035"/>
    <lineage>
        <taxon>Eukaryota</taxon>
        <taxon>Fungi</taxon>
        <taxon>Dikarya</taxon>
        <taxon>Ascomycota</taxon>
        <taxon>Pezizomycotina</taxon>
        <taxon>Eurotiomycetes</taxon>
        <taxon>Chaetothyriomycetidae</taxon>
        <taxon>Chaetothyriales</taxon>
        <taxon>Chaetothyriales incertae sedis</taxon>
        <taxon>Neophaeococcomyces</taxon>
    </lineage>
</organism>
<name>A0ACC2ZYV8_9EURO</name>
<keyword evidence="2" id="KW-1185">Reference proteome</keyword>
<comment type="caution">
    <text evidence="1">The sequence shown here is derived from an EMBL/GenBank/DDBJ whole genome shotgun (WGS) entry which is preliminary data.</text>
</comment>
<proteinExistence type="predicted"/>
<protein>
    <submittedName>
        <fullName evidence="1">Uncharacterized protein</fullName>
    </submittedName>
</protein>
<gene>
    <name evidence="1" type="ORF">H2198_007979</name>
</gene>
<sequence>MKLGLSTHRRHRMVGDNYQHDKGLRDNGMRPSAKQDIGLSAFCLIAPMLLLTVALLTFILLYKVDKSTVLPISPDKIESKAIYVNADSTLIAVLAADTWLHIATKSVNLIRLSTLPPGDALYSLSIQPQCAITNNSYTALKAANLSCTVTTKLKWPAIEDGVATLQTLNNQSETFAVLGHPQNPKIHYLSVVSTAINASYDYNATTFAISTTCKPISRQCNLVLTNNATFNCSNGAFWSEGQTLSLAGVERQSYRYSDMSDFEDDYALNGVSNPFFTAGAAMNQLSAVLPQNRTHDPDLAVASNTVIAAVFFCNTTVFDAEYEVVQGQVSRFSTKMSNTSVTNMFASAVAGTTFGNANALIAMKIAAPSVSSAQEYADTFADSLSTIALASGAASIQSAPIVTGQKRETLLLSQVPKAPLFLLTSINFSFVVLGLVLAVLAALTSDEARAVQFRLSIAGIVANLFEGRQARAPADAVEQLFGEYHGSEDDTRIKIQRTSAGGFIFESVEDVSEMRGISRSACEDDPVWIHGGRKPPSPSPLRSTGLLVEDKTLVDPITGQTWI</sequence>
<evidence type="ECO:0000313" key="2">
    <source>
        <dbReference type="Proteomes" id="UP001172386"/>
    </source>
</evidence>
<dbReference type="Proteomes" id="UP001172386">
    <property type="component" value="Unassembled WGS sequence"/>
</dbReference>
<reference evidence="1" key="1">
    <citation type="submission" date="2022-10" db="EMBL/GenBank/DDBJ databases">
        <title>Culturing micro-colonial fungi from biological soil crusts in the Mojave desert and describing Neophaeococcomyces mojavensis, and introducing the new genera and species Taxawa tesnikishii.</title>
        <authorList>
            <person name="Kurbessoian T."/>
            <person name="Stajich J.E."/>
        </authorList>
    </citation>
    <scope>NUCLEOTIDE SEQUENCE</scope>
    <source>
        <strain evidence="1">JES_112</strain>
    </source>
</reference>
<dbReference type="EMBL" id="JAPDRQ010000182">
    <property type="protein sequence ID" value="KAJ9652797.1"/>
    <property type="molecule type" value="Genomic_DNA"/>
</dbReference>
<evidence type="ECO:0000313" key="1">
    <source>
        <dbReference type="EMBL" id="KAJ9652797.1"/>
    </source>
</evidence>